<geneLocation type="plasmid" evidence="1">
    <name>p17-15-vir-like</name>
</geneLocation>
<reference evidence="1" key="1">
    <citation type="submission" date="2020-01" db="EMBL/GenBank/DDBJ databases">
        <authorList>
            <person name="Qin S."/>
        </authorList>
    </citation>
    <scope>NUCLEOTIDE SEQUENCE</scope>
    <source>
        <strain evidence="1">CVir17-16-YZ6g</strain>
        <plasmid evidence="1">p17-15-vir-like</plasmid>
    </source>
</reference>
<evidence type="ECO:0000313" key="1">
    <source>
        <dbReference type="EMBL" id="QTX14358.1"/>
    </source>
</evidence>
<organism evidence="1">
    <name type="scientific">Klebsiella pneumoniae</name>
    <dbReference type="NCBI Taxonomy" id="573"/>
    <lineage>
        <taxon>Bacteria</taxon>
        <taxon>Pseudomonadati</taxon>
        <taxon>Pseudomonadota</taxon>
        <taxon>Gammaproteobacteria</taxon>
        <taxon>Enterobacterales</taxon>
        <taxon>Enterobacteriaceae</taxon>
        <taxon>Klebsiella/Raoultella group</taxon>
        <taxon>Klebsiella</taxon>
        <taxon>Klebsiella pneumoniae complex</taxon>
    </lineage>
</organism>
<accession>A0A8B0SW76</accession>
<sequence>MYIVFFFISKTEVIDSRQGAMTVVIPPCHRTRILKLYGQSD</sequence>
<dbReference type="EMBL" id="MN956836">
    <property type="protein sequence ID" value="QTX14358.1"/>
    <property type="molecule type" value="Genomic_DNA"/>
</dbReference>
<proteinExistence type="predicted"/>
<protein>
    <submittedName>
        <fullName evidence="1">Uncharacterized protein</fullName>
    </submittedName>
</protein>
<name>A0A8B0SW76_KLEPN</name>
<dbReference type="AlphaFoldDB" id="A0A8B0SW76"/>
<keyword evidence="1" id="KW-0614">Plasmid</keyword>